<organism evidence="2 3">
    <name type="scientific">Neolecta irregularis (strain DAH-3)</name>
    <dbReference type="NCBI Taxonomy" id="1198029"/>
    <lineage>
        <taxon>Eukaryota</taxon>
        <taxon>Fungi</taxon>
        <taxon>Dikarya</taxon>
        <taxon>Ascomycota</taxon>
        <taxon>Taphrinomycotina</taxon>
        <taxon>Neolectales</taxon>
        <taxon>Neolectaceae</taxon>
        <taxon>Neolecta</taxon>
    </lineage>
</organism>
<dbReference type="Proteomes" id="UP000186594">
    <property type="component" value="Unassembled WGS sequence"/>
</dbReference>
<dbReference type="SMART" id="SM00450">
    <property type="entry name" value="RHOD"/>
    <property type="match status" value="1"/>
</dbReference>
<evidence type="ECO:0000313" key="2">
    <source>
        <dbReference type="EMBL" id="OLL22789.1"/>
    </source>
</evidence>
<evidence type="ECO:0000259" key="1">
    <source>
        <dbReference type="PROSITE" id="PS50206"/>
    </source>
</evidence>
<dbReference type="STRING" id="1198029.A0A1U7LJG9"/>
<feature type="domain" description="Rhodanese" evidence="1">
    <location>
        <begin position="21"/>
        <end position="118"/>
    </location>
</feature>
<dbReference type="Gene3D" id="3.40.250.10">
    <property type="entry name" value="Rhodanese-like domain"/>
    <property type="match status" value="1"/>
</dbReference>
<name>A0A1U7LJG9_NEOID</name>
<dbReference type="GO" id="GO:0005634">
    <property type="term" value="C:nucleus"/>
    <property type="evidence" value="ECO:0007669"/>
    <property type="project" value="TreeGrafter"/>
</dbReference>
<accession>A0A1U7LJG9</accession>
<comment type="caution">
    <text evidence="2">The sequence shown here is derived from an EMBL/GenBank/DDBJ whole genome shotgun (WGS) entry which is preliminary data.</text>
</comment>
<sequence length="132" mass="15141">MKIPLPEFITPLKLYEWLQDPTSDVVVVDVRDDDYIGGHISKSLHYPSSKLSETFPQLTDKLLPRKKVVFHCLLSQQRGPTAAKRYLEQLGNNNPEQKVYILAGGFSNWQKEYGSDSTVTKNYHKALWTGFQ</sequence>
<dbReference type="PANTHER" id="PTHR10828">
    <property type="entry name" value="M-PHASE INDUCER PHOSPHATASE DUAL SPECIFICITY PHOSPHATASE CDC25"/>
    <property type="match status" value="1"/>
</dbReference>
<dbReference type="PANTHER" id="PTHR10828:SF38">
    <property type="entry name" value="ARSENICAL-RESISTANCE PROTEIN 2-RELATED"/>
    <property type="match status" value="1"/>
</dbReference>
<evidence type="ECO:0000313" key="3">
    <source>
        <dbReference type="Proteomes" id="UP000186594"/>
    </source>
</evidence>
<proteinExistence type="predicted"/>
<dbReference type="PROSITE" id="PS50206">
    <property type="entry name" value="RHODANESE_3"/>
    <property type="match status" value="1"/>
</dbReference>
<gene>
    <name evidence="2" type="ORF">NEOLI_002649</name>
</gene>
<dbReference type="InterPro" id="IPR001763">
    <property type="entry name" value="Rhodanese-like_dom"/>
</dbReference>
<keyword evidence="3" id="KW-1185">Reference proteome</keyword>
<dbReference type="OrthoDB" id="102559at2759"/>
<dbReference type="GO" id="GO:0004725">
    <property type="term" value="F:protein tyrosine phosphatase activity"/>
    <property type="evidence" value="ECO:0007669"/>
    <property type="project" value="TreeGrafter"/>
</dbReference>
<dbReference type="OMA" id="RCTNIPC"/>
<protein>
    <submittedName>
        <fullName evidence="2">CDC25-like phosphatase YCH1</fullName>
    </submittedName>
</protein>
<dbReference type="EMBL" id="LXFE01002745">
    <property type="protein sequence ID" value="OLL22789.1"/>
    <property type="molecule type" value="Genomic_DNA"/>
</dbReference>
<dbReference type="GO" id="GO:0005737">
    <property type="term" value="C:cytoplasm"/>
    <property type="evidence" value="ECO:0007669"/>
    <property type="project" value="TreeGrafter"/>
</dbReference>
<dbReference type="AlphaFoldDB" id="A0A1U7LJG9"/>
<dbReference type="GO" id="GO:0004792">
    <property type="term" value="F:thiosulfate-cyanide sulfurtransferase activity"/>
    <property type="evidence" value="ECO:0007669"/>
    <property type="project" value="EnsemblFungi"/>
</dbReference>
<dbReference type="Pfam" id="PF00581">
    <property type="entry name" value="Rhodanese"/>
    <property type="match status" value="1"/>
</dbReference>
<dbReference type="SUPFAM" id="SSF52821">
    <property type="entry name" value="Rhodanese/Cell cycle control phosphatase"/>
    <property type="match status" value="1"/>
</dbReference>
<dbReference type="InterPro" id="IPR036873">
    <property type="entry name" value="Rhodanese-like_dom_sf"/>
</dbReference>
<reference evidence="2 3" key="1">
    <citation type="submission" date="2016-04" db="EMBL/GenBank/DDBJ databases">
        <title>Evolutionary innovation and constraint leading to complex multicellularity in the Ascomycota.</title>
        <authorList>
            <person name="Cisse O."/>
            <person name="Nguyen A."/>
            <person name="Hewitt D.A."/>
            <person name="Jedd G."/>
            <person name="Stajich J.E."/>
        </authorList>
    </citation>
    <scope>NUCLEOTIDE SEQUENCE [LARGE SCALE GENOMIC DNA]</scope>
    <source>
        <strain evidence="2 3">DAH-3</strain>
    </source>
</reference>